<dbReference type="PROSITE" id="PS51502">
    <property type="entry name" value="S_R_A_B_BARREL"/>
    <property type="match status" value="1"/>
</dbReference>
<feature type="domain" description="Stress-response A/B barrel" evidence="2">
    <location>
        <begin position="25"/>
        <end position="120"/>
    </location>
</feature>
<protein>
    <recommendedName>
        <fullName evidence="2">Stress-response A/B barrel domain-containing protein</fullName>
    </recommendedName>
</protein>
<dbReference type="InterPro" id="IPR011008">
    <property type="entry name" value="Dimeric_a/b-barrel"/>
</dbReference>
<comment type="subunit">
    <text evidence="1">Homodimer.</text>
</comment>
<dbReference type="Pfam" id="PF07876">
    <property type="entry name" value="Dabb"/>
    <property type="match status" value="1"/>
</dbReference>
<organism evidence="3 4">
    <name type="scientific">Photorhabdus kayaii</name>
    <dbReference type="NCBI Taxonomy" id="230088"/>
    <lineage>
        <taxon>Bacteria</taxon>
        <taxon>Pseudomonadati</taxon>
        <taxon>Pseudomonadota</taxon>
        <taxon>Gammaproteobacteria</taxon>
        <taxon>Enterobacterales</taxon>
        <taxon>Morganellaceae</taxon>
        <taxon>Photorhabdus</taxon>
    </lineage>
</organism>
<dbReference type="SUPFAM" id="SSF54909">
    <property type="entry name" value="Dimeric alpha+beta barrel"/>
    <property type="match status" value="1"/>
</dbReference>
<dbReference type="InterPro" id="IPR013097">
    <property type="entry name" value="Dabb"/>
</dbReference>
<reference evidence="3 4" key="1">
    <citation type="submission" date="2019-12" db="EMBL/GenBank/DDBJ databases">
        <title>Engineering Photorhabdus to improve their lethality against agricultural pests.</title>
        <authorList>
            <person name="Machado R.A.R."/>
        </authorList>
    </citation>
    <scope>NUCLEOTIDE SEQUENCE [LARGE SCALE GENOMIC DNA]</scope>
    <source>
        <strain evidence="3 4">M-HU2</strain>
    </source>
</reference>
<dbReference type="PANTHER" id="PTHR33178">
    <property type="match status" value="1"/>
</dbReference>
<evidence type="ECO:0000313" key="3">
    <source>
        <dbReference type="EMBL" id="NDL26078.1"/>
    </source>
</evidence>
<dbReference type="SMART" id="SM00886">
    <property type="entry name" value="Dabb"/>
    <property type="match status" value="1"/>
</dbReference>
<accession>A0ABX0AZ01</accession>
<dbReference type="InterPro" id="IPR044662">
    <property type="entry name" value="HS1/DABB1-like"/>
</dbReference>
<gene>
    <name evidence="3" type="ORF">GPY42_13150</name>
</gene>
<dbReference type="Gene3D" id="3.30.70.100">
    <property type="match status" value="1"/>
</dbReference>
<proteinExistence type="predicted"/>
<dbReference type="EMBL" id="WSFE01000018">
    <property type="protein sequence ID" value="NDL26078.1"/>
    <property type="molecule type" value="Genomic_DNA"/>
</dbReference>
<comment type="caution">
    <text evidence="3">The sequence shown here is derived from an EMBL/GenBank/DDBJ whole genome shotgun (WGS) entry which is preliminary data.</text>
</comment>
<sequence length="123" mass="14232">MSGWLQIQISMKCQTVFEDSYINMYKHIILFKFSASLSTTDALDLLRQLGELKAKIPEIKKYSYGLNDSDNLNNQGYQYAFVMEFDSKQDRDAYQINTHHQAFINEKLNSVISEAIVFDMVTA</sequence>
<evidence type="ECO:0000256" key="1">
    <source>
        <dbReference type="ARBA" id="ARBA00011738"/>
    </source>
</evidence>
<name>A0ABX0AZ01_9GAMM</name>
<dbReference type="Proteomes" id="UP000470051">
    <property type="component" value="Unassembled WGS sequence"/>
</dbReference>
<evidence type="ECO:0000259" key="2">
    <source>
        <dbReference type="PROSITE" id="PS51502"/>
    </source>
</evidence>
<keyword evidence="4" id="KW-1185">Reference proteome</keyword>
<dbReference type="PANTHER" id="PTHR33178:SF10">
    <property type="entry name" value="STRESS-RESPONSE A_B BARREL DOMAIN-CONTAINING PROTEIN"/>
    <property type="match status" value="1"/>
</dbReference>
<evidence type="ECO:0000313" key="4">
    <source>
        <dbReference type="Proteomes" id="UP000470051"/>
    </source>
</evidence>